<dbReference type="AlphaFoldDB" id="A0A7L5BUF7"/>
<feature type="transmembrane region" description="Helical" evidence="5">
    <location>
        <begin position="90"/>
        <end position="112"/>
    </location>
</feature>
<feature type="transmembrane region" description="Helical" evidence="5">
    <location>
        <begin position="247"/>
        <end position="269"/>
    </location>
</feature>
<dbReference type="Pfam" id="PF01226">
    <property type="entry name" value="Form_Nir_trans"/>
    <property type="match status" value="1"/>
</dbReference>
<feature type="transmembrane region" description="Helical" evidence="5">
    <location>
        <begin position="208"/>
        <end position="227"/>
    </location>
</feature>
<keyword evidence="4 5" id="KW-0472">Membrane</keyword>
<accession>A0A7L5BUF7</accession>
<dbReference type="GO" id="GO:0005886">
    <property type="term" value="C:plasma membrane"/>
    <property type="evidence" value="ECO:0007669"/>
    <property type="project" value="TreeGrafter"/>
</dbReference>
<dbReference type="GO" id="GO:0015499">
    <property type="term" value="F:formate transmembrane transporter activity"/>
    <property type="evidence" value="ECO:0007669"/>
    <property type="project" value="TreeGrafter"/>
</dbReference>
<evidence type="ECO:0000256" key="5">
    <source>
        <dbReference type="SAM" id="Phobius"/>
    </source>
</evidence>
<evidence type="ECO:0000313" key="6">
    <source>
        <dbReference type="EMBL" id="QIE55435.1"/>
    </source>
</evidence>
<proteinExistence type="predicted"/>
<dbReference type="InterPro" id="IPR000292">
    <property type="entry name" value="For/NO2_transpt"/>
</dbReference>
<keyword evidence="3 5" id="KW-1133">Transmembrane helix</keyword>
<dbReference type="EMBL" id="CP049056">
    <property type="protein sequence ID" value="QIE55435.1"/>
    <property type="molecule type" value="Genomic_DNA"/>
</dbReference>
<protein>
    <submittedName>
        <fullName evidence="6">Formate/nitrite transporter family protein</fullName>
    </submittedName>
</protein>
<name>A0A7L5BUF7_9RHOB</name>
<comment type="subcellular location">
    <subcellularLocation>
        <location evidence="1">Membrane</location>
        <topology evidence="1">Multi-pass membrane protein</topology>
    </subcellularLocation>
</comment>
<dbReference type="KEGG" id="hdh:G5B40_08180"/>
<evidence type="ECO:0000313" key="7">
    <source>
        <dbReference type="Proteomes" id="UP000503336"/>
    </source>
</evidence>
<feature type="transmembrane region" description="Helical" evidence="5">
    <location>
        <begin position="133"/>
        <end position="152"/>
    </location>
</feature>
<dbReference type="InterPro" id="IPR023271">
    <property type="entry name" value="Aquaporin-like"/>
</dbReference>
<gene>
    <name evidence="6" type="ORF">G5B40_08180</name>
</gene>
<evidence type="ECO:0000256" key="1">
    <source>
        <dbReference type="ARBA" id="ARBA00004141"/>
    </source>
</evidence>
<evidence type="ECO:0000256" key="3">
    <source>
        <dbReference type="ARBA" id="ARBA00022989"/>
    </source>
</evidence>
<dbReference type="Proteomes" id="UP000503336">
    <property type="component" value="Chromosome"/>
</dbReference>
<keyword evidence="2 5" id="KW-0812">Transmembrane</keyword>
<evidence type="ECO:0000256" key="2">
    <source>
        <dbReference type="ARBA" id="ARBA00022692"/>
    </source>
</evidence>
<feature type="transmembrane region" description="Helical" evidence="5">
    <location>
        <begin position="50"/>
        <end position="70"/>
    </location>
</feature>
<dbReference type="RefSeq" id="WP_165097346.1">
    <property type="nucleotide sequence ID" value="NZ_CP049056.1"/>
</dbReference>
<sequence length="300" mass="32464">MSRQNPDVSANEDAFDEHELKTIEDKAPIRPPAIFEVVRRQGETELARPASALILSGLVAGLAIGFSVLGEGLFRTHLPDAAWRPLVESLGYSIGFLIVILGQMQLFTENTITAVCPALDSPNRIILWRLVRLWALVLVTNIIGASIFGYVLHATGGYQPEVWAAIRDLALHATEPGWTETMLRGIGAGWLIAALVWIMPNADGAKPLMIILITWLIALADFAHVVAGATEASFLVFVGDISSGEAVAGFMVPALIGNILGGTVFFTVVTWGQIKAELADDEPPWLKKIEDRQKPEEPPG</sequence>
<dbReference type="PANTHER" id="PTHR30520:SF2">
    <property type="entry name" value="INNER MEMBRANE PROTEIN YFDC"/>
    <property type="match status" value="1"/>
</dbReference>
<reference evidence="6 7" key="1">
    <citation type="submission" date="2020-02" db="EMBL/GenBank/DDBJ databases">
        <title>complete genome sequence of Rhodobacteraceae bacterium.</title>
        <authorList>
            <person name="Park J."/>
            <person name="Kim Y.-S."/>
            <person name="Kim K.-H."/>
        </authorList>
    </citation>
    <scope>NUCLEOTIDE SEQUENCE [LARGE SCALE GENOMIC DNA]</scope>
    <source>
        <strain evidence="6 7">RR4-56</strain>
    </source>
</reference>
<organism evidence="6 7">
    <name type="scientific">Pikeienuella piscinae</name>
    <dbReference type="NCBI Taxonomy" id="2748098"/>
    <lineage>
        <taxon>Bacteria</taxon>
        <taxon>Pseudomonadati</taxon>
        <taxon>Pseudomonadota</taxon>
        <taxon>Alphaproteobacteria</taxon>
        <taxon>Rhodobacterales</taxon>
        <taxon>Paracoccaceae</taxon>
        <taxon>Pikeienuella</taxon>
    </lineage>
</organism>
<evidence type="ECO:0000256" key="4">
    <source>
        <dbReference type="ARBA" id="ARBA00023136"/>
    </source>
</evidence>
<keyword evidence="7" id="KW-1185">Reference proteome</keyword>
<dbReference type="Gene3D" id="1.20.1080.10">
    <property type="entry name" value="Glycerol uptake facilitator protein"/>
    <property type="match status" value="1"/>
</dbReference>
<dbReference type="PANTHER" id="PTHR30520">
    <property type="entry name" value="FORMATE TRANSPORTER-RELATED"/>
    <property type="match status" value="1"/>
</dbReference>
<feature type="transmembrane region" description="Helical" evidence="5">
    <location>
        <begin position="181"/>
        <end position="199"/>
    </location>
</feature>